<dbReference type="STRING" id="1042163.BRLA_c030960"/>
<gene>
    <name evidence="1" type="ORF">BRLA_c030960</name>
</gene>
<dbReference type="AlphaFoldDB" id="A0A075R822"/>
<organism evidence="1 2">
    <name type="scientific">Brevibacillus laterosporus LMG 15441</name>
    <dbReference type="NCBI Taxonomy" id="1042163"/>
    <lineage>
        <taxon>Bacteria</taxon>
        <taxon>Bacillati</taxon>
        <taxon>Bacillota</taxon>
        <taxon>Bacilli</taxon>
        <taxon>Bacillales</taxon>
        <taxon>Paenibacillaceae</taxon>
        <taxon>Brevibacillus</taxon>
    </lineage>
</organism>
<name>A0A075R822_BRELA</name>
<dbReference type="HOGENOM" id="CLU_1913077_0_0_9"/>
<dbReference type="EMBL" id="CP007806">
    <property type="protein sequence ID" value="AIG27408.1"/>
    <property type="molecule type" value="Genomic_DNA"/>
</dbReference>
<dbReference type="Proteomes" id="UP000005850">
    <property type="component" value="Chromosome"/>
</dbReference>
<keyword evidence="2" id="KW-1185">Reference proteome</keyword>
<dbReference type="RefSeq" id="WP_003337148.1">
    <property type="nucleotide sequence ID" value="NZ_CP007806.1"/>
</dbReference>
<accession>A0A075R822</accession>
<evidence type="ECO:0000313" key="2">
    <source>
        <dbReference type="Proteomes" id="UP000005850"/>
    </source>
</evidence>
<dbReference type="KEGG" id="blr:BRLA_c030960"/>
<sequence length="132" mass="14990">MSRSNPIALFQDRILEQNPDNTQEYRYRLIATDKPDEFLVKLAAPVIQHGTPINAAILNRIVEEVNLLMGTYDTIRRFQLNFIAATIEQETKNNANLTGVDANIVIETFRNLDDINLLEGAFDGVNQKVYLP</sequence>
<protein>
    <submittedName>
        <fullName evidence="1">Uncharacterized protein</fullName>
    </submittedName>
</protein>
<evidence type="ECO:0000313" key="1">
    <source>
        <dbReference type="EMBL" id="AIG27408.1"/>
    </source>
</evidence>
<reference evidence="1 2" key="1">
    <citation type="journal article" date="2011" name="J. Bacteriol.">
        <title>Genome sequence of Brevibacillus laterosporus LMG 15441, a pathogen of invertebrates.</title>
        <authorList>
            <person name="Djukic M."/>
            <person name="Poehlein A."/>
            <person name="Thurmer A."/>
            <person name="Daniel R."/>
        </authorList>
    </citation>
    <scope>NUCLEOTIDE SEQUENCE [LARGE SCALE GENOMIC DNA]</scope>
    <source>
        <strain evidence="1 2">LMG 15441</strain>
    </source>
</reference>
<proteinExistence type="predicted"/>